<proteinExistence type="predicted"/>
<dbReference type="Proteomes" id="UP000177515">
    <property type="component" value="Chromosome 1"/>
</dbReference>
<organism evidence="1 2">
    <name type="scientific">Cupriavidus malaysiensis</name>
    <dbReference type="NCBI Taxonomy" id="367825"/>
    <lineage>
        <taxon>Bacteria</taxon>
        <taxon>Pseudomonadati</taxon>
        <taxon>Pseudomonadota</taxon>
        <taxon>Betaproteobacteria</taxon>
        <taxon>Burkholderiales</taxon>
        <taxon>Burkholderiaceae</taxon>
        <taxon>Cupriavidus</taxon>
    </lineage>
</organism>
<dbReference type="EMBL" id="CP017754">
    <property type="protein sequence ID" value="AOZ04913.1"/>
    <property type="molecule type" value="Genomic_DNA"/>
</dbReference>
<dbReference type="Pfam" id="PF19795">
    <property type="entry name" value="DUF6279"/>
    <property type="match status" value="1"/>
</dbReference>
<keyword evidence="2" id="KW-1185">Reference proteome</keyword>
<reference evidence="1 2" key="1">
    <citation type="submission" date="2016-10" db="EMBL/GenBank/DDBJ databases">
        <title>Complete genome sequences of three Cupriavidus strains isolated from various Malaysian environments.</title>
        <authorList>
            <person name="Abdullah A.A.-A."/>
            <person name="Shafie N.A.H."/>
            <person name="Lau N.S."/>
        </authorList>
    </citation>
    <scope>NUCLEOTIDE SEQUENCE [LARGE SCALE GENOMIC DNA]</scope>
    <source>
        <strain evidence="1 2">USMAA1020</strain>
    </source>
</reference>
<protein>
    <recommendedName>
        <fullName evidence="3">Lipoprotein</fullName>
    </recommendedName>
</protein>
<evidence type="ECO:0000313" key="1">
    <source>
        <dbReference type="EMBL" id="AOZ04913.1"/>
    </source>
</evidence>
<accession>A0ABN4THW6</accession>
<name>A0ABN4THW6_9BURK</name>
<evidence type="ECO:0000313" key="2">
    <source>
        <dbReference type="Proteomes" id="UP000177515"/>
    </source>
</evidence>
<dbReference type="InterPro" id="IPR016875">
    <property type="entry name" value="UCP028200"/>
</dbReference>
<dbReference type="RefSeq" id="WP_071068577.1">
    <property type="nucleotide sequence ID" value="NZ_CP017754.1"/>
</dbReference>
<dbReference type="PIRSF" id="PIRSF028200">
    <property type="entry name" value="UCP028200"/>
    <property type="match status" value="1"/>
</dbReference>
<sequence length="284" mass="32031">MFALSGCSALKLGYQQGDRLAYWWVDHYVDVNDAQAAPTREAIARFFAWHRKEQLPEIVSLLAQAKAQVQQNVDVAGLARLQQDSQRLAREAYERALPDVADLVLSLDTRQIARMQAKLAEGNEKYRKKFLGGGADDREDARFDKVMEYAKLIYGRFSDTQEAAIRGAMAPLVAGAQARYAERLARQQEWLALVRRAQAEHPPRAQLIAWLKRYGEHWQTAPDAERESRRQAYNDAGLALAATIAGLATPEQRRHAVERLQGWIDDAQALQREGARVVPRQAAN</sequence>
<gene>
    <name evidence="1" type="ORF">BKK80_03020</name>
</gene>
<evidence type="ECO:0008006" key="3">
    <source>
        <dbReference type="Google" id="ProtNLM"/>
    </source>
</evidence>